<gene>
    <name evidence="2" type="ORF">AG1IA_02339</name>
</gene>
<dbReference type="EMBL" id="AFRT01000521">
    <property type="protein sequence ID" value="ELU43653.1"/>
    <property type="molecule type" value="Genomic_DNA"/>
</dbReference>
<feature type="region of interest" description="Disordered" evidence="1">
    <location>
        <begin position="128"/>
        <end position="155"/>
    </location>
</feature>
<evidence type="ECO:0000256" key="1">
    <source>
        <dbReference type="SAM" id="MobiDB-lite"/>
    </source>
</evidence>
<dbReference type="AlphaFoldDB" id="L8X3P4"/>
<reference evidence="2 3" key="1">
    <citation type="journal article" date="2013" name="Nat. Commun.">
        <title>The evolution and pathogenic mechanisms of the rice sheath blight pathogen.</title>
        <authorList>
            <person name="Zheng A."/>
            <person name="Lin R."/>
            <person name="Xu L."/>
            <person name="Qin P."/>
            <person name="Tang C."/>
            <person name="Ai P."/>
            <person name="Zhang D."/>
            <person name="Liu Y."/>
            <person name="Sun Z."/>
            <person name="Feng H."/>
            <person name="Wang Y."/>
            <person name="Chen Y."/>
            <person name="Liang X."/>
            <person name="Fu R."/>
            <person name="Li Q."/>
            <person name="Zhang J."/>
            <person name="Yu X."/>
            <person name="Xie Z."/>
            <person name="Ding L."/>
            <person name="Guan P."/>
            <person name="Tang J."/>
            <person name="Liang Y."/>
            <person name="Wang S."/>
            <person name="Deng Q."/>
            <person name="Li S."/>
            <person name="Zhu J."/>
            <person name="Wang L."/>
            <person name="Liu H."/>
            <person name="Li P."/>
        </authorList>
    </citation>
    <scope>NUCLEOTIDE SEQUENCE [LARGE SCALE GENOMIC DNA]</scope>
    <source>
        <strain evidence="3">AG-1 IA</strain>
    </source>
</reference>
<name>L8X3P4_THACA</name>
<accession>L8X3P4</accession>
<keyword evidence="3" id="KW-1185">Reference proteome</keyword>
<evidence type="ECO:0000313" key="2">
    <source>
        <dbReference type="EMBL" id="ELU43653.1"/>
    </source>
</evidence>
<proteinExistence type="predicted"/>
<comment type="caution">
    <text evidence="2">The sequence shown here is derived from an EMBL/GenBank/DDBJ whole genome shotgun (WGS) entry which is preliminary data.</text>
</comment>
<dbReference type="Proteomes" id="UP000011668">
    <property type="component" value="Unassembled WGS sequence"/>
</dbReference>
<sequence length="155" mass="17260">MPDTTTSTHDYAVISTQPRGFTAWARNCGIPDQFANAPKSRLRPGQHMHTDRAWIPRFGSAPQRSKLAQANCPWTRLAGQISDGYLVRHHSFRPLLPLLLRASDRQVQYLTAFIQKLCGSSALLAPPPYPGDSDPITHSPIRASTPSSHRYDTSR</sequence>
<evidence type="ECO:0000313" key="3">
    <source>
        <dbReference type="Proteomes" id="UP000011668"/>
    </source>
</evidence>
<protein>
    <submittedName>
        <fullName evidence="2">Uncharacterized protein</fullName>
    </submittedName>
</protein>
<organism evidence="2 3">
    <name type="scientific">Thanatephorus cucumeris (strain AG1-IA)</name>
    <name type="common">Rice sheath blight fungus</name>
    <name type="synonym">Rhizoctonia solani</name>
    <dbReference type="NCBI Taxonomy" id="983506"/>
    <lineage>
        <taxon>Eukaryota</taxon>
        <taxon>Fungi</taxon>
        <taxon>Dikarya</taxon>
        <taxon>Basidiomycota</taxon>
        <taxon>Agaricomycotina</taxon>
        <taxon>Agaricomycetes</taxon>
        <taxon>Cantharellales</taxon>
        <taxon>Ceratobasidiaceae</taxon>
        <taxon>Rhizoctonia</taxon>
        <taxon>Rhizoctonia solani AG-1</taxon>
    </lineage>
</organism>
<dbReference type="HOGENOM" id="CLU_1696695_0_0_1"/>